<name>A0AAP6V9R4_ENTFL</name>
<feature type="domain" description="Phage replisome organiser N-terminal" evidence="2">
    <location>
        <begin position="6"/>
        <end position="125"/>
    </location>
</feature>
<accession>A0AAP6V9R4</accession>
<reference evidence="3 4" key="1">
    <citation type="submission" date="2019-04" db="EMBL/GenBank/DDBJ databases">
        <title>Step-wise assembly of the neonatal virome modulated by breast feeding.</title>
        <authorList>
            <person name="Liang G."/>
            <person name="Bushman F."/>
        </authorList>
    </citation>
    <scope>NUCLEOTIDE SEQUENCE [LARGE SCALE GENOMIC DNA]</scope>
    <source>
        <strain evidence="3 4">E3754</strain>
    </source>
</reference>
<feature type="region of interest" description="Disordered" evidence="1">
    <location>
        <begin position="266"/>
        <end position="318"/>
    </location>
</feature>
<dbReference type="RefSeq" id="WP_002389312.1">
    <property type="nucleotide sequence ID" value="NZ_CABGHL010000010.1"/>
</dbReference>
<protein>
    <submittedName>
        <fullName evidence="3">Phage replisome organizer</fullName>
    </submittedName>
</protein>
<dbReference type="PANTHER" id="PTHR37293">
    <property type="entry name" value="PHAGE REPLICATION PROTEIN-RELATED"/>
    <property type="match status" value="1"/>
</dbReference>
<evidence type="ECO:0000313" key="4">
    <source>
        <dbReference type="Proteomes" id="UP000429730"/>
    </source>
</evidence>
<dbReference type="InterPro" id="IPR010056">
    <property type="entry name" value="Phage_rep_org__N"/>
</dbReference>
<evidence type="ECO:0000256" key="1">
    <source>
        <dbReference type="SAM" id="MobiDB-lite"/>
    </source>
</evidence>
<sequence>MAEISWIKLSTSLPDNKKIKRIRKLPDGDRVILFWVFLLARAGESNQKGGLFLTDTLPYSDEDLAADFDFTVEFVKFAILTLEKYSMVTTYEDVIFIKNWEEYQAIDGMEKVKEQNRIRQAKYREKQKQLSLSNVTSNVTRNADVTLSNGTDKDIDKEIDKEIDKDNKEESKKPPCKYSDEHLRLAQKLQNNLINDFPSEMKKVKIEKWADVFRLIEERDQQTIAAIDYVLDWLPTNSFWFGNIRSASKLRTQFEKLKFEIKNEKERGQQRTTYQRQNVRTENLPEWAKEPNKQQEEKLSPEEQLELDRQIKEYMEGK</sequence>
<comment type="caution">
    <text evidence="3">The sequence shown here is derived from an EMBL/GenBank/DDBJ whole genome shotgun (WGS) entry which is preliminary data.</text>
</comment>
<organism evidence="3 4">
    <name type="scientific">Enterococcus faecalis</name>
    <name type="common">Streptococcus faecalis</name>
    <dbReference type="NCBI Taxonomy" id="1351"/>
    <lineage>
        <taxon>Bacteria</taxon>
        <taxon>Bacillati</taxon>
        <taxon>Bacillota</taxon>
        <taxon>Bacilli</taxon>
        <taxon>Lactobacillales</taxon>
        <taxon>Enterococcaceae</taxon>
        <taxon>Enterococcus</taxon>
    </lineage>
</organism>
<proteinExistence type="predicted"/>
<dbReference type="EMBL" id="WVTJ01000035">
    <property type="protein sequence ID" value="MXS53780.1"/>
    <property type="molecule type" value="Genomic_DNA"/>
</dbReference>
<dbReference type="Proteomes" id="UP000429730">
    <property type="component" value="Unassembled WGS sequence"/>
</dbReference>
<dbReference type="NCBIfam" id="TIGR01714">
    <property type="entry name" value="phage_rep_org_N"/>
    <property type="match status" value="1"/>
</dbReference>
<dbReference type="InterPro" id="IPR053162">
    <property type="entry name" value="DnaD"/>
</dbReference>
<feature type="region of interest" description="Disordered" evidence="1">
    <location>
        <begin position="157"/>
        <end position="176"/>
    </location>
</feature>
<feature type="compositionally biased region" description="Polar residues" evidence="1">
    <location>
        <begin position="270"/>
        <end position="281"/>
    </location>
</feature>
<feature type="compositionally biased region" description="Basic and acidic residues" evidence="1">
    <location>
        <begin position="287"/>
        <end position="318"/>
    </location>
</feature>
<dbReference type="PANTHER" id="PTHR37293:SF7">
    <property type="entry name" value="HYPOTHETICAL PHAGE PROTEIN"/>
    <property type="match status" value="1"/>
</dbReference>
<gene>
    <name evidence="3" type="ORF">GTI81_13830</name>
</gene>
<dbReference type="AlphaFoldDB" id="A0AAP6V9R4"/>
<dbReference type="Pfam" id="PF09681">
    <property type="entry name" value="Phage_rep_org_N"/>
    <property type="match status" value="1"/>
</dbReference>
<evidence type="ECO:0000259" key="2">
    <source>
        <dbReference type="Pfam" id="PF09681"/>
    </source>
</evidence>
<evidence type="ECO:0000313" key="3">
    <source>
        <dbReference type="EMBL" id="MXS53780.1"/>
    </source>
</evidence>